<name>A0A317F7J7_9PROT</name>
<organism evidence="2 3">
    <name type="scientific">Falsiroseomonas bella</name>
    <dbReference type="NCBI Taxonomy" id="2184016"/>
    <lineage>
        <taxon>Bacteria</taxon>
        <taxon>Pseudomonadati</taxon>
        <taxon>Pseudomonadota</taxon>
        <taxon>Alphaproteobacteria</taxon>
        <taxon>Acetobacterales</taxon>
        <taxon>Roseomonadaceae</taxon>
        <taxon>Falsiroseomonas</taxon>
    </lineage>
</organism>
<dbReference type="OrthoDB" id="1982at2"/>
<feature type="domain" description="PD-(D/E)XK endonuclease-like" evidence="1">
    <location>
        <begin position="23"/>
        <end position="230"/>
    </location>
</feature>
<evidence type="ECO:0000313" key="3">
    <source>
        <dbReference type="Proteomes" id="UP000245765"/>
    </source>
</evidence>
<dbReference type="SUPFAM" id="SSF52980">
    <property type="entry name" value="Restriction endonuclease-like"/>
    <property type="match status" value="1"/>
</dbReference>
<dbReference type="InterPro" id="IPR011335">
    <property type="entry name" value="Restrct_endonuc-II-like"/>
</dbReference>
<comment type="caution">
    <text evidence="2">The sequence shown here is derived from an EMBL/GenBank/DDBJ whole genome shotgun (WGS) entry which is preliminary data.</text>
</comment>
<evidence type="ECO:0000259" key="1">
    <source>
        <dbReference type="Pfam" id="PF12705"/>
    </source>
</evidence>
<protein>
    <submittedName>
        <fullName evidence="2">Oxidoreductase</fullName>
    </submittedName>
</protein>
<proteinExistence type="predicted"/>
<accession>A0A317F7J7</accession>
<dbReference type="Gene3D" id="3.90.320.10">
    <property type="match status" value="1"/>
</dbReference>
<dbReference type="InterPro" id="IPR011604">
    <property type="entry name" value="PDDEXK-like_dom_sf"/>
</dbReference>
<dbReference type="EMBL" id="QGNA01000007">
    <property type="protein sequence ID" value="PWS34442.1"/>
    <property type="molecule type" value="Genomic_DNA"/>
</dbReference>
<reference evidence="3" key="1">
    <citation type="submission" date="2018-05" db="EMBL/GenBank/DDBJ databases">
        <authorList>
            <person name="Du Z."/>
            <person name="Wang X."/>
        </authorList>
    </citation>
    <scope>NUCLEOTIDE SEQUENCE [LARGE SCALE GENOMIC DNA]</scope>
    <source>
        <strain evidence="3">CQN31</strain>
    </source>
</reference>
<dbReference type="AlphaFoldDB" id="A0A317F7J7"/>
<dbReference type="InterPro" id="IPR038726">
    <property type="entry name" value="PDDEXK_AddAB-type"/>
</dbReference>
<evidence type="ECO:0000313" key="2">
    <source>
        <dbReference type="EMBL" id="PWS34442.1"/>
    </source>
</evidence>
<dbReference type="Pfam" id="PF12705">
    <property type="entry name" value="PDDEXK_1"/>
    <property type="match status" value="1"/>
</dbReference>
<keyword evidence="3" id="KW-1185">Reference proteome</keyword>
<dbReference type="Proteomes" id="UP000245765">
    <property type="component" value="Unassembled WGS sequence"/>
</dbReference>
<sequence>MAALPPPSCPTVDAIFAAYEATADAGWREHLGASLIGTGCERALWYSFRWASRARHTGRLLRLFETGNLAEARFVANLRRIGVTVLEVDPDNGRQWRLRDSSGHFGGNMDAVAKGFIEAPSAWHVVEFKTHSTKSFAKLTAEGVEKAKPLHFAQMQAYMHLAAIDRAFYLAVNKDTDELYQERIRRDAETGLRLVAKAQRVIGAGRPPARISEDPAWWECRFCDHHAVCHEGAAPERHCRSCLHASPVAEGGWHCTRHGTPVTRREQEAGCAAHLYIPDLVQGEQVDAGEDWVSYRLLDGSAWRDGVPQEPASQFVPHGPCNRCGTNAYAIGPGKGPHPYGLTCSACGLAGRWLSKPAARAMGLPA</sequence>
<dbReference type="RefSeq" id="WP_109873415.1">
    <property type="nucleotide sequence ID" value="NZ_QGNA01000007.1"/>
</dbReference>
<gene>
    <name evidence="2" type="ORF">DFH01_25855</name>
</gene>